<dbReference type="Pfam" id="PF17177">
    <property type="entry name" value="PPR_long"/>
    <property type="match status" value="2"/>
</dbReference>
<dbReference type="InterPro" id="IPR033443">
    <property type="entry name" value="PROP1-like_PPR_dom"/>
</dbReference>
<feature type="repeat" description="PPR" evidence="2">
    <location>
        <begin position="735"/>
        <end position="769"/>
    </location>
</feature>
<evidence type="ECO:0000256" key="2">
    <source>
        <dbReference type="PROSITE-ProRule" id="PRU00708"/>
    </source>
</evidence>
<evidence type="ECO:0000259" key="3">
    <source>
        <dbReference type="Pfam" id="PF17177"/>
    </source>
</evidence>
<dbReference type="FunFam" id="1.25.40.10:FF:000678">
    <property type="entry name" value="Pentatricopeptide repeat-containing protein MRL1 chloroplastic"/>
    <property type="match status" value="1"/>
</dbReference>
<feature type="repeat" description="PPR" evidence="2">
    <location>
        <begin position="488"/>
        <end position="522"/>
    </location>
</feature>
<dbReference type="FunFam" id="1.25.40.10:FF:000542">
    <property type="entry name" value="Pentatricopeptide repeat-containing protein MRL1, chloroplastic isoform X1"/>
    <property type="match status" value="1"/>
</dbReference>
<sequence length="1113" mass="123496">MDLRFCTKNNALIPSVFSPSFHLQSLSRREFLGCGIQMRPPGIRCRTERRKLGPRCLIFLDSLYENSVLVIAATVAVFASIELVYPNGNRGGGCNNEIDYDASEQEFSVALTSCKLSEDTDIPQKECIGMHVLASETLYSVPSFFYKTNTTSRTLEESYSTNDDSSIINDGKLCNHTSVVTEDVSNNELHLVDEPLALFPPARMLDKIKVDGANDLLHGEIESLGKLVVDNSDFIIGKKEETLSVSNAHPLKVFRISNCLMIPVKSKRRNFSQGQYYRTQKHMADERELLDSNYNEDYYRSTKEAYDCSEEQLEVRSISCFSSLNEKPLNLVLRSDGGYRDLKQSLKRAEVLENKGAAKSDCSERQTLVTCLKKSLGINEKGLNKGQSSIQEIDRSLLWRKENKQLSSFQPNGGLVKDSSNLETCLRSYECFLRDARLKDCLDLLDSMERKGILDMDKVHHTRFLNACKSHKAVKEAFRFCKLINKPTLSIFNMLLSVCANSQDFDGAFKVMLLMKEARLKPDCKLYTTLISACGKCEKVDAMFEVFHEMVNSGVEPNANTYGALIDGCARSGQVAKAFGAYGIMRSKNVQPDRVVFNALITACGRSGALDRAFDVLAEMRSEPKPVEPDHITIGALVRACIQAGQANRAREVYKMLHLYNIKGTPDVYTIAVSSCSQNGDLDFALTIYDDMKRNGVEPDEMFLSTIIDAAGHAQNVDVAFAILKDARTRGMHVGSMTYSSLMGACCNAKNWKKALELYEDIKAIKLLPTVSTLNALVTALCDGDQLLRSAEVLDEIKEAGVMPNIVTYSILIVACEKKDEADLGFALLSKAKMDGILPNLIMCRCLTGLCLRSYEKACSFGEPIVSFNSGNPQIDSIWTSRAIMVYRETISSGEIPTIEVFSQVLGCLQFPLNSLLRNSFLENLGINFSASRWPNISSYLHGFGEYDARSFSVLEEAASLGVVPRVSFKESPIVLDARKLLIHTVEVYILTMLKGLKHRLAAGARLPCITILLPRGKTVIGSPKGERTVYIAGRVGQAVGALLRRLGLPYQGDESHGKIRINGLALRRWFKPKIMSFSVAGRPGDIIPPSTRLAKGLADQQRSIRSSSLFLD</sequence>
<dbReference type="InterPro" id="IPR002885">
    <property type="entry name" value="PPR_rpt"/>
</dbReference>
<comment type="caution">
    <text evidence="4">The sequence shown here is derived from an EMBL/GenBank/DDBJ whole genome shotgun (WGS) entry which is preliminary data.</text>
</comment>
<evidence type="ECO:0000313" key="5">
    <source>
        <dbReference type="Proteomes" id="UP001418222"/>
    </source>
</evidence>
<dbReference type="EMBL" id="JBBWWQ010000006">
    <property type="protein sequence ID" value="KAK8944396.1"/>
    <property type="molecule type" value="Genomic_DNA"/>
</dbReference>
<evidence type="ECO:0000256" key="1">
    <source>
        <dbReference type="ARBA" id="ARBA00022737"/>
    </source>
</evidence>
<dbReference type="PANTHER" id="PTHR47935:SF1">
    <property type="entry name" value="PENTATRICOPEPTIDE REPEAT-CONTAINING PROTEIN MRL1, CHLOROPLASTIC"/>
    <property type="match status" value="1"/>
</dbReference>
<dbReference type="InterPro" id="IPR053303">
    <property type="entry name" value="Chloroplast_PPR"/>
</dbReference>
<feature type="repeat" description="PPR" evidence="2">
    <location>
        <begin position="665"/>
        <end position="699"/>
    </location>
</feature>
<dbReference type="Proteomes" id="UP001418222">
    <property type="component" value="Unassembled WGS sequence"/>
</dbReference>
<protein>
    <submittedName>
        <fullName evidence="4">Pentatricopeptide repeat-containing protein</fullName>
    </submittedName>
</protein>
<feature type="domain" description="PROP1-like PPR" evidence="3">
    <location>
        <begin position="492"/>
        <end position="660"/>
    </location>
</feature>
<keyword evidence="5" id="KW-1185">Reference proteome</keyword>
<keyword evidence="1" id="KW-0677">Repeat</keyword>
<dbReference type="InterPro" id="IPR011990">
    <property type="entry name" value="TPR-like_helical_dom_sf"/>
</dbReference>
<reference evidence="4 5" key="1">
    <citation type="journal article" date="2022" name="Nat. Plants">
        <title>Genomes of leafy and leafless Platanthera orchids illuminate the evolution of mycoheterotrophy.</title>
        <authorList>
            <person name="Li M.H."/>
            <person name="Liu K.W."/>
            <person name="Li Z."/>
            <person name="Lu H.C."/>
            <person name="Ye Q.L."/>
            <person name="Zhang D."/>
            <person name="Wang J.Y."/>
            <person name="Li Y.F."/>
            <person name="Zhong Z.M."/>
            <person name="Liu X."/>
            <person name="Yu X."/>
            <person name="Liu D.K."/>
            <person name="Tu X.D."/>
            <person name="Liu B."/>
            <person name="Hao Y."/>
            <person name="Liao X.Y."/>
            <person name="Jiang Y.T."/>
            <person name="Sun W.H."/>
            <person name="Chen J."/>
            <person name="Chen Y.Q."/>
            <person name="Ai Y."/>
            <person name="Zhai J.W."/>
            <person name="Wu S.S."/>
            <person name="Zhou Z."/>
            <person name="Hsiao Y.Y."/>
            <person name="Wu W.L."/>
            <person name="Chen Y.Y."/>
            <person name="Lin Y.F."/>
            <person name="Hsu J.L."/>
            <person name="Li C.Y."/>
            <person name="Wang Z.W."/>
            <person name="Zhao X."/>
            <person name="Zhong W.Y."/>
            <person name="Ma X.K."/>
            <person name="Ma L."/>
            <person name="Huang J."/>
            <person name="Chen G.Z."/>
            <person name="Huang M.Z."/>
            <person name="Huang L."/>
            <person name="Peng D.H."/>
            <person name="Luo Y.B."/>
            <person name="Zou S.Q."/>
            <person name="Chen S.P."/>
            <person name="Lan S."/>
            <person name="Tsai W.C."/>
            <person name="Van de Peer Y."/>
            <person name="Liu Z.J."/>
        </authorList>
    </citation>
    <scope>NUCLEOTIDE SEQUENCE [LARGE SCALE GENOMIC DNA]</scope>
    <source>
        <strain evidence="4">Lor287</strain>
    </source>
</reference>
<feature type="repeat" description="PPR" evidence="2">
    <location>
        <begin position="805"/>
        <end position="839"/>
    </location>
</feature>
<organism evidence="4 5">
    <name type="scientific">Platanthera zijinensis</name>
    <dbReference type="NCBI Taxonomy" id="2320716"/>
    <lineage>
        <taxon>Eukaryota</taxon>
        <taxon>Viridiplantae</taxon>
        <taxon>Streptophyta</taxon>
        <taxon>Embryophyta</taxon>
        <taxon>Tracheophyta</taxon>
        <taxon>Spermatophyta</taxon>
        <taxon>Magnoliopsida</taxon>
        <taxon>Liliopsida</taxon>
        <taxon>Asparagales</taxon>
        <taxon>Orchidaceae</taxon>
        <taxon>Orchidoideae</taxon>
        <taxon>Orchideae</taxon>
        <taxon>Orchidinae</taxon>
        <taxon>Platanthera</taxon>
    </lineage>
</organism>
<dbReference type="Gene3D" id="1.25.40.10">
    <property type="entry name" value="Tetratricopeptide repeat domain"/>
    <property type="match status" value="3"/>
</dbReference>
<feature type="repeat" description="PPR" evidence="2">
    <location>
        <begin position="523"/>
        <end position="557"/>
    </location>
</feature>
<accession>A0AAP0BND4</accession>
<gene>
    <name evidence="4" type="ORF">KSP39_PZI007829</name>
</gene>
<dbReference type="PANTHER" id="PTHR47935">
    <property type="entry name" value="PENTATRICOPEPTIDE REPEAT-CONTAINING PROTEIN MRL1, CHLOROPLASTIC"/>
    <property type="match status" value="1"/>
</dbReference>
<feature type="repeat" description="PPR" evidence="2">
    <location>
        <begin position="593"/>
        <end position="623"/>
    </location>
</feature>
<proteinExistence type="predicted"/>
<dbReference type="PROSITE" id="PS51375">
    <property type="entry name" value="PPR"/>
    <property type="match status" value="8"/>
</dbReference>
<dbReference type="AlphaFoldDB" id="A0AAP0BND4"/>
<evidence type="ECO:0000313" key="4">
    <source>
        <dbReference type="EMBL" id="KAK8944396.1"/>
    </source>
</evidence>
<feature type="domain" description="PROP1-like PPR" evidence="3">
    <location>
        <begin position="669"/>
        <end position="832"/>
    </location>
</feature>
<feature type="repeat" description="PPR" evidence="2">
    <location>
        <begin position="770"/>
        <end position="804"/>
    </location>
</feature>
<feature type="repeat" description="PPR" evidence="2">
    <location>
        <begin position="558"/>
        <end position="592"/>
    </location>
</feature>
<name>A0AAP0BND4_9ASPA</name>
<dbReference type="NCBIfam" id="TIGR00756">
    <property type="entry name" value="PPR"/>
    <property type="match status" value="6"/>
</dbReference>